<keyword evidence="8" id="KW-1185">Reference proteome</keyword>
<sequence length="112" mass="13236">MMRKLTVPTNKDISYLLKYRTYSSECIEELKCMDKKPFNYRTSLCKFFLVSACTRGEECAYSHDTTQFPCKAFFIRKNCKRKICMFSHDPKTLDKLDVDLTEDENKFESPLS</sequence>
<keyword evidence="1 5" id="KW-0479">Metal-binding</keyword>
<dbReference type="GO" id="GO:0008270">
    <property type="term" value="F:zinc ion binding"/>
    <property type="evidence" value="ECO:0007669"/>
    <property type="project" value="UniProtKB-KW"/>
</dbReference>
<dbReference type="PROSITE" id="PS50103">
    <property type="entry name" value="ZF_C3H1"/>
    <property type="match status" value="2"/>
</dbReference>
<dbReference type="SUPFAM" id="SSF90229">
    <property type="entry name" value="CCCH zinc finger"/>
    <property type="match status" value="1"/>
</dbReference>
<protein>
    <submittedName>
        <fullName evidence="7">Zinc finger CCCH domain-containing protein 4</fullName>
    </submittedName>
</protein>
<reference evidence="7 8" key="1">
    <citation type="journal article" date="2020" name="Genome Biol. Evol.">
        <title>Comparative genomics of strictly vertically transmitted, feminizing microsporidia endosymbionts of amphipod crustaceans.</title>
        <authorList>
            <person name="Cormier A."/>
            <person name="Chebbi M.A."/>
            <person name="Giraud I."/>
            <person name="Wattier R."/>
            <person name="Teixeira M."/>
            <person name="Gilbert C."/>
            <person name="Rigaud T."/>
            <person name="Cordaux R."/>
        </authorList>
    </citation>
    <scope>NUCLEOTIDE SEQUENCE [LARGE SCALE GENOMIC DNA]</scope>
    <source>
        <strain evidence="7 8">Ou3-Ou53</strain>
    </source>
</reference>
<dbReference type="EMBL" id="SBJO01000053">
    <property type="protein sequence ID" value="KAF9763794.1"/>
    <property type="molecule type" value="Genomic_DNA"/>
</dbReference>
<evidence type="ECO:0000256" key="2">
    <source>
        <dbReference type="ARBA" id="ARBA00022737"/>
    </source>
</evidence>
<dbReference type="GO" id="GO:0005634">
    <property type="term" value="C:nucleus"/>
    <property type="evidence" value="ECO:0007669"/>
    <property type="project" value="TreeGrafter"/>
</dbReference>
<comment type="caution">
    <text evidence="7">The sequence shown here is derived from an EMBL/GenBank/DDBJ whole genome shotgun (WGS) entry which is preliminary data.</text>
</comment>
<dbReference type="OrthoDB" id="411372at2759"/>
<dbReference type="Gene3D" id="4.10.1000.10">
    <property type="entry name" value="Zinc finger, CCCH-type"/>
    <property type="match status" value="1"/>
</dbReference>
<dbReference type="SMART" id="SM00356">
    <property type="entry name" value="ZnF_C3H1"/>
    <property type="match status" value="2"/>
</dbReference>
<dbReference type="GO" id="GO:0003723">
    <property type="term" value="F:RNA binding"/>
    <property type="evidence" value="ECO:0007669"/>
    <property type="project" value="InterPro"/>
</dbReference>
<dbReference type="Pfam" id="PF00642">
    <property type="entry name" value="zf-CCCH"/>
    <property type="match status" value="1"/>
</dbReference>
<evidence type="ECO:0000313" key="8">
    <source>
        <dbReference type="Proteomes" id="UP000740883"/>
    </source>
</evidence>
<dbReference type="AlphaFoldDB" id="A0A9P6GZQ5"/>
<evidence type="ECO:0000256" key="5">
    <source>
        <dbReference type="PROSITE-ProRule" id="PRU00723"/>
    </source>
</evidence>
<feature type="zinc finger region" description="C3H1-type" evidence="5">
    <location>
        <begin position="39"/>
        <end position="66"/>
    </location>
</feature>
<evidence type="ECO:0000256" key="4">
    <source>
        <dbReference type="ARBA" id="ARBA00022833"/>
    </source>
</evidence>
<dbReference type="Pfam" id="PF14608">
    <property type="entry name" value="zf-CCCH_2"/>
    <property type="match status" value="1"/>
</dbReference>
<dbReference type="GO" id="GO:0045892">
    <property type="term" value="P:negative regulation of DNA-templated transcription"/>
    <property type="evidence" value="ECO:0007669"/>
    <property type="project" value="InterPro"/>
</dbReference>
<dbReference type="PANTHER" id="PTHR13119">
    <property type="entry name" value="ZINC FINGER CCCH DOMAIN-CONTAINING PROTEI"/>
    <property type="match status" value="1"/>
</dbReference>
<evidence type="ECO:0000256" key="3">
    <source>
        <dbReference type="ARBA" id="ARBA00022771"/>
    </source>
</evidence>
<accession>A0A9P6GZQ5</accession>
<evidence type="ECO:0000259" key="6">
    <source>
        <dbReference type="PROSITE" id="PS50103"/>
    </source>
</evidence>
<feature type="domain" description="C3H1-type" evidence="6">
    <location>
        <begin position="69"/>
        <end position="91"/>
    </location>
</feature>
<name>A0A9P6GZQ5_9MICR</name>
<evidence type="ECO:0000313" key="7">
    <source>
        <dbReference type="EMBL" id="KAF9763794.1"/>
    </source>
</evidence>
<organism evidence="7 8">
    <name type="scientific">Nosema granulosis</name>
    <dbReference type="NCBI Taxonomy" id="83296"/>
    <lineage>
        <taxon>Eukaryota</taxon>
        <taxon>Fungi</taxon>
        <taxon>Fungi incertae sedis</taxon>
        <taxon>Microsporidia</taxon>
        <taxon>Nosematidae</taxon>
        <taxon>Nosema</taxon>
    </lineage>
</organism>
<keyword evidence="3 5" id="KW-0863">Zinc-finger</keyword>
<feature type="zinc finger region" description="C3H1-type" evidence="5">
    <location>
        <begin position="69"/>
        <end position="91"/>
    </location>
</feature>
<dbReference type="InterPro" id="IPR036855">
    <property type="entry name" value="Znf_CCCH_sf"/>
</dbReference>
<dbReference type="Proteomes" id="UP000740883">
    <property type="component" value="Unassembled WGS sequence"/>
</dbReference>
<feature type="domain" description="C3H1-type" evidence="6">
    <location>
        <begin position="39"/>
        <end position="66"/>
    </location>
</feature>
<evidence type="ECO:0000256" key="1">
    <source>
        <dbReference type="ARBA" id="ARBA00022723"/>
    </source>
</evidence>
<dbReference type="InterPro" id="IPR045124">
    <property type="entry name" value="Su(sable)-like"/>
</dbReference>
<dbReference type="PANTHER" id="PTHR13119:SF12">
    <property type="entry name" value="PROTEIN SUPPRESSOR OF SABLE"/>
    <property type="match status" value="1"/>
</dbReference>
<keyword evidence="2" id="KW-0677">Repeat</keyword>
<gene>
    <name evidence="7" type="primary">ZC3H4</name>
    <name evidence="7" type="ORF">NGRA_1024</name>
</gene>
<dbReference type="InterPro" id="IPR000571">
    <property type="entry name" value="Znf_CCCH"/>
</dbReference>
<proteinExistence type="predicted"/>
<keyword evidence="4 5" id="KW-0862">Zinc</keyword>